<dbReference type="AlphaFoldDB" id="A0A268P199"/>
<dbReference type="EMBL" id="NPCC01000008">
    <property type="protein sequence ID" value="PAE89512.1"/>
    <property type="molecule type" value="Genomic_DNA"/>
</dbReference>
<gene>
    <name evidence="1" type="ORF">CHH72_07690</name>
</gene>
<name>A0A268P199_SHOCL</name>
<evidence type="ECO:0000313" key="2">
    <source>
        <dbReference type="Proteomes" id="UP000216207"/>
    </source>
</evidence>
<protein>
    <submittedName>
        <fullName evidence="1">Uncharacterized protein</fullName>
    </submittedName>
</protein>
<comment type="caution">
    <text evidence="1">The sequence shown here is derived from an EMBL/GenBank/DDBJ whole genome shotgun (WGS) entry which is preliminary data.</text>
</comment>
<organism evidence="1 2">
    <name type="scientific">Shouchella clausii</name>
    <name type="common">Alkalihalobacillus clausii</name>
    <dbReference type="NCBI Taxonomy" id="79880"/>
    <lineage>
        <taxon>Bacteria</taxon>
        <taxon>Bacillati</taxon>
        <taxon>Bacillota</taxon>
        <taxon>Bacilli</taxon>
        <taxon>Bacillales</taxon>
        <taxon>Bacillaceae</taxon>
        <taxon>Shouchella</taxon>
    </lineage>
</organism>
<dbReference type="RefSeq" id="WP_011247412.1">
    <property type="nucleotide sequence ID" value="NZ_BOQQ01000002.1"/>
</dbReference>
<reference evidence="1 2" key="1">
    <citation type="submission" date="2017-07" db="EMBL/GenBank/DDBJ databases">
        <title>Isolation and whole genome analysis of endospore-forming bacteria from heroin.</title>
        <authorList>
            <person name="Kalinowski J."/>
            <person name="Ahrens B."/>
            <person name="Al-Dilaimi A."/>
            <person name="Winkler A."/>
            <person name="Wibberg D."/>
            <person name="Schleenbecker U."/>
            <person name="Ruckert C."/>
            <person name="Wolfel R."/>
            <person name="Grass G."/>
        </authorList>
    </citation>
    <scope>NUCLEOTIDE SEQUENCE [LARGE SCALE GENOMIC DNA]</scope>
    <source>
        <strain evidence="1 2">7539</strain>
    </source>
</reference>
<evidence type="ECO:0000313" key="1">
    <source>
        <dbReference type="EMBL" id="PAE89512.1"/>
    </source>
</evidence>
<accession>A0A268P199</accession>
<sequence length="89" mass="9827">MKAKQTTLALGIAAAAGMAVVCLKDGNRRQQMKNKMQAMLAKWKGQKTMANENVFKLGNPKPSSADSKMVDEGSLYSIKRYNEKYQEGV</sequence>
<proteinExistence type="predicted"/>
<dbReference type="Proteomes" id="UP000216207">
    <property type="component" value="Unassembled WGS sequence"/>
</dbReference>